<keyword evidence="3" id="KW-1185">Reference proteome</keyword>
<sequence precursor="true">MKKMVFLGVFALLAMPQSTQAAVVLAVDNFRNLNPGDPPAYIVQDSIDLIISRTNIGLNSIGSTDGTFGSLASPAASTGTANSSESFRWVNGIATATLDFAFTDTSGADRSLTTFHFDSGATRPNAARNFELFLVDGMTETSLASDVIPSAGAATPTYADFDLGLGGLTLAANSTVNLSLRFTGGDGSGGHHGHFDNLALSAVAIAVPEPSSAAIIGLIGIYGLVRRRRTAA</sequence>
<dbReference type="AlphaFoldDB" id="A0A5C5YWD2"/>
<name>A0A5C5YWD2_9BACT</name>
<comment type="caution">
    <text evidence="2">The sequence shown here is derived from an EMBL/GenBank/DDBJ whole genome shotgun (WGS) entry which is preliminary data.</text>
</comment>
<dbReference type="InterPro" id="IPR013424">
    <property type="entry name" value="Ice-binding_C"/>
</dbReference>
<evidence type="ECO:0000313" key="3">
    <source>
        <dbReference type="Proteomes" id="UP000315010"/>
    </source>
</evidence>
<dbReference type="OrthoDB" id="245156at2"/>
<organism evidence="2 3">
    <name type="scientific">Novipirellula herctigrandis</name>
    <dbReference type="NCBI Taxonomy" id="2527986"/>
    <lineage>
        <taxon>Bacteria</taxon>
        <taxon>Pseudomonadati</taxon>
        <taxon>Planctomycetota</taxon>
        <taxon>Planctomycetia</taxon>
        <taxon>Pirellulales</taxon>
        <taxon>Pirellulaceae</taxon>
        <taxon>Novipirellula</taxon>
    </lineage>
</organism>
<dbReference type="Proteomes" id="UP000315010">
    <property type="component" value="Unassembled WGS sequence"/>
</dbReference>
<dbReference type="RefSeq" id="WP_146394570.1">
    <property type="nucleotide sequence ID" value="NZ_SJPJ01000001.1"/>
</dbReference>
<dbReference type="NCBIfam" id="TIGR02595">
    <property type="entry name" value="PEP_CTERM"/>
    <property type="match status" value="1"/>
</dbReference>
<evidence type="ECO:0008006" key="4">
    <source>
        <dbReference type="Google" id="ProtNLM"/>
    </source>
</evidence>
<feature type="signal peptide" evidence="1">
    <location>
        <begin position="1"/>
        <end position="21"/>
    </location>
</feature>
<gene>
    <name evidence="2" type="ORF">CA13_07270</name>
</gene>
<dbReference type="EMBL" id="SJPJ01000001">
    <property type="protein sequence ID" value="TWT79328.1"/>
    <property type="molecule type" value="Genomic_DNA"/>
</dbReference>
<proteinExistence type="predicted"/>
<protein>
    <recommendedName>
        <fullName evidence="4">PEP-CTERM protein-sorting domain-containing protein</fullName>
    </recommendedName>
</protein>
<accession>A0A5C5YWD2</accession>
<evidence type="ECO:0000313" key="2">
    <source>
        <dbReference type="EMBL" id="TWT79328.1"/>
    </source>
</evidence>
<keyword evidence="1" id="KW-0732">Signal</keyword>
<evidence type="ECO:0000256" key="1">
    <source>
        <dbReference type="SAM" id="SignalP"/>
    </source>
</evidence>
<feature type="chain" id="PRO_5022959202" description="PEP-CTERM protein-sorting domain-containing protein" evidence="1">
    <location>
        <begin position="22"/>
        <end position="232"/>
    </location>
</feature>
<reference evidence="2 3" key="1">
    <citation type="submission" date="2019-02" db="EMBL/GenBank/DDBJ databases">
        <title>Deep-cultivation of Planctomycetes and their phenomic and genomic characterization uncovers novel biology.</title>
        <authorList>
            <person name="Wiegand S."/>
            <person name="Jogler M."/>
            <person name="Boedeker C."/>
            <person name="Pinto D."/>
            <person name="Vollmers J."/>
            <person name="Rivas-Marin E."/>
            <person name="Kohn T."/>
            <person name="Peeters S.H."/>
            <person name="Heuer A."/>
            <person name="Rast P."/>
            <person name="Oberbeckmann S."/>
            <person name="Bunk B."/>
            <person name="Jeske O."/>
            <person name="Meyerdierks A."/>
            <person name="Storesund J.E."/>
            <person name="Kallscheuer N."/>
            <person name="Luecker S."/>
            <person name="Lage O.M."/>
            <person name="Pohl T."/>
            <person name="Merkel B.J."/>
            <person name="Hornburger P."/>
            <person name="Mueller R.-W."/>
            <person name="Bruemmer F."/>
            <person name="Labrenz M."/>
            <person name="Spormann A.M."/>
            <person name="Op Den Camp H."/>
            <person name="Overmann J."/>
            <person name="Amann R."/>
            <person name="Jetten M.S.M."/>
            <person name="Mascher T."/>
            <person name="Medema M.H."/>
            <person name="Devos D.P."/>
            <person name="Kaster A.-K."/>
            <person name="Ovreas L."/>
            <person name="Rohde M."/>
            <person name="Galperin M.Y."/>
            <person name="Jogler C."/>
        </authorList>
    </citation>
    <scope>NUCLEOTIDE SEQUENCE [LARGE SCALE GENOMIC DNA]</scope>
    <source>
        <strain evidence="2 3">CA13</strain>
    </source>
</reference>